<evidence type="ECO:0000256" key="6">
    <source>
        <dbReference type="ARBA" id="ARBA00050652"/>
    </source>
</evidence>
<dbReference type="InterPro" id="IPR004616">
    <property type="entry name" value="Leu/Phe-tRNA_Trfase"/>
</dbReference>
<dbReference type="EMBL" id="CP021106">
    <property type="protein sequence ID" value="ARO86797.1"/>
    <property type="molecule type" value="Genomic_DNA"/>
</dbReference>
<evidence type="ECO:0000256" key="12">
    <source>
        <dbReference type="ARBA" id="ARBA00077136"/>
    </source>
</evidence>
<dbReference type="GO" id="GO:0008914">
    <property type="term" value="F:leucyl-tRNA--protein transferase activity"/>
    <property type="evidence" value="ECO:0007669"/>
    <property type="project" value="UniProtKB-UniRule"/>
</dbReference>
<keyword evidence="17" id="KW-1185">Reference proteome</keyword>
<dbReference type="AlphaFoldDB" id="A0A1W6SLX8"/>
<reference evidence="16 17" key="1">
    <citation type="journal article" date="2015" name="Int. J. Syst. Evol. Microbiol.">
        <title>Nitrosospira lacus sp. nov., a psychrotolerant, ammonia-oxidizing bacterium from sandy lake sediment.</title>
        <authorList>
            <person name="Urakawa H."/>
            <person name="Garcia J.C."/>
            <person name="Nielsen J.L."/>
            <person name="Le V.Q."/>
            <person name="Kozlowski J.A."/>
            <person name="Stein L.Y."/>
            <person name="Lim C.K."/>
            <person name="Pommerening-Roser A."/>
            <person name="Martens-Habbena W."/>
            <person name="Stahl D.A."/>
            <person name="Klotz M.G."/>
        </authorList>
    </citation>
    <scope>NUCLEOTIDE SEQUENCE [LARGE SCALE GENOMIC DNA]</scope>
    <source>
        <strain evidence="16 17">APG3</strain>
    </source>
</reference>
<evidence type="ECO:0000256" key="11">
    <source>
        <dbReference type="ARBA" id="ARBA00074372"/>
    </source>
</evidence>
<proteinExistence type="inferred from homology"/>
<evidence type="ECO:0000256" key="5">
    <source>
        <dbReference type="ARBA" id="ARBA00050607"/>
    </source>
</evidence>
<evidence type="ECO:0000313" key="16">
    <source>
        <dbReference type="EMBL" id="ARO86797.1"/>
    </source>
</evidence>
<evidence type="ECO:0000256" key="13">
    <source>
        <dbReference type="ARBA" id="ARBA00077165"/>
    </source>
</evidence>
<evidence type="ECO:0000256" key="3">
    <source>
        <dbReference type="ARBA" id="ARBA00022679"/>
    </source>
</evidence>
<evidence type="ECO:0000256" key="8">
    <source>
        <dbReference type="ARBA" id="ARBA00054043"/>
    </source>
</evidence>
<gene>
    <name evidence="15" type="primary">aat</name>
    <name evidence="16" type="ORF">EBAPG3_002885</name>
</gene>
<evidence type="ECO:0000313" key="17">
    <source>
        <dbReference type="Proteomes" id="UP000012179"/>
    </source>
</evidence>
<dbReference type="Gene3D" id="3.30.70.3550">
    <property type="entry name" value="Leucyl/phenylalanyl-tRNA-protein transferase, N-terminal domain"/>
    <property type="match status" value="1"/>
</dbReference>
<sequence>MIPWLTPESRFPPLNSALLKPNGLLAAGGDLSPQRLIEAYRCGIFPWFNEGEPILWWSPDPRMVLFPGELKISRSLRKTLKKSNYEIRVDSAFREVMQACAAPRGDQPGTWIHAGMISAYAALHEMGVAHSVEVWMRGELMGGLYGVALGKVFFGESMFSRISNASKIAFVHLVRQLERRDFHMIDCQMKTAHLASLGGREISRHEFGQKLKELVNYTEQVEKWCFDHEPIE</sequence>
<comment type="catalytic activity">
    <reaction evidence="7 15">
        <text>N-terminal L-lysyl-[protein] + L-leucyl-tRNA(Leu) = N-terminal L-leucyl-L-lysyl-[protein] + tRNA(Leu) + H(+)</text>
        <dbReference type="Rhea" id="RHEA:12340"/>
        <dbReference type="Rhea" id="RHEA-COMP:9613"/>
        <dbReference type="Rhea" id="RHEA-COMP:9622"/>
        <dbReference type="Rhea" id="RHEA-COMP:12670"/>
        <dbReference type="Rhea" id="RHEA-COMP:12671"/>
        <dbReference type="ChEBI" id="CHEBI:15378"/>
        <dbReference type="ChEBI" id="CHEBI:65249"/>
        <dbReference type="ChEBI" id="CHEBI:78442"/>
        <dbReference type="ChEBI" id="CHEBI:78494"/>
        <dbReference type="ChEBI" id="CHEBI:133043"/>
        <dbReference type="EC" id="2.3.2.6"/>
    </reaction>
</comment>
<dbReference type="GO" id="GO:0030163">
    <property type="term" value="P:protein catabolic process"/>
    <property type="evidence" value="ECO:0007669"/>
    <property type="project" value="UniProtKB-UniRule"/>
</dbReference>
<evidence type="ECO:0000256" key="7">
    <source>
        <dbReference type="ARBA" id="ARBA00051538"/>
    </source>
</evidence>
<name>A0A1W6SLX8_9PROT</name>
<dbReference type="InterPro" id="IPR016181">
    <property type="entry name" value="Acyl_CoA_acyltransferase"/>
</dbReference>
<dbReference type="FunFam" id="3.30.70.3550:FF:000001">
    <property type="entry name" value="Leucyl/phenylalanyl-tRNA--protein transferase"/>
    <property type="match status" value="1"/>
</dbReference>
<evidence type="ECO:0000256" key="10">
    <source>
        <dbReference type="ARBA" id="ARBA00066767"/>
    </source>
</evidence>
<comment type="catalytic activity">
    <reaction evidence="5 15">
        <text>L-phenylalanyl-tRNA(Phe) + an N-terminal L-alpha-aminoacyl-[protein] = an N-terminal L-phenylalanyl-L-alpha-aminoacyl-[protein] + tRNA(Phe)</text>
        <dbReference type="Rhea" id="RHEA:43632"/>
        <dbReference type="Rhea" id="RHEA-COMP:9668"/>
        <dbReference type="Rhea" id="RHEA-COMP:9699"/>
        <dbReference type="Rhea" id="RHEA-COMP:10636"/>
        <dbReference type="Rhea" id="RHEA-COMP:10637"/>
        <dbReference type="ChEBI" id="CHEBI:78442"/>
        <dbReference type="ChEBI" id="CHEBI:78531"/>
        <dbReference type="ChEBI" id="CHEBI:78597"/>
        <dbReference type="ChEBI" id="CHEBI:83561"/>
        <dbReference type="EC" id="2.3.2.6"/>
    </reaction>
</comment>
<keyword evidence="4 15" id="KW-0012">Acyltransferase</keyword>
<dbReference type="SUPFAM" id="SSF55729">
    <property type="entry name" value="Acyl-CoA N-acyltransferases (Nat)"/>
    <property type="match status" value="1"/>
</dbReference>
<dbReference type="Proteomes" id="UP000012179">
    <property type="component" value="Chromosome"/>
</dbReference>
<dbReference type="Gene3D" id="3.40.630.70">
    <property type="entry name" value="Leucyl/phenylalanyl-tRNA-protein transferase, C-terminal domain"/>
    <property type="match status" value="1"/>
</dbReference>
<dbReference type="eggNOG" id="COG2360">
    <property type="taxonomic scope" value="Bacteria"/>
</dbReference>
<dbReference type="InterPro" id="IPR042221">
    <property type="entry name" value="Leu/Phe-tRNA_Trfase_N"/>
</dbReference>
<dbReference type="PANTHER" id="PTHR30098">
    <property type="entry name" value="LEUCYL/PHENYLALANYL-TRNA--PROTEIN TRANSFERASE"/>
    <property type="match status" value="1"/>
</dbReference>
<evidence type="ECO:0000256" key="2">
    <source>
        <dbReference type="ARBA" id="ARBA00022490"/>
    </source>
</evidence>
<dbReference type="OrthoDB" id="9790282at2"/>
<comment type="subcellular location">
    <subcellularLocation>
        <location evidence="1 15">Cytoplasm</location>
    </subcellularLocation>
</comment>
<organism evidence="16 17">
    <name type="scientific">Nitrosospira lacus</name>
    <dbReference type="NCBI Taxonomy" id="1288494"/>
    <lineage>
        <taxon>Bacteria</taxon>
        <taxon>Pseudomonadati</taxon>
        <taxon>Pseudomonadota</taxon>
        <taxon>Betaproteobacteria</taxon>
        <taxon>Nitrosomonadales</taxon>
        <taxon>Nitrosomonadaceae</taxon>
        <taxon>Nitrosospira</taxon>
    </lineage>
</organism>
<protein>
    <recommendedName>
        <fullName evidence="11 15">Leucyl/phenylalanyl-tRNA--protein transferase</fullName>
        <ecNumber evidence="10 15">2.3.2.6</ecNumber>
    </recommendedName>
    <alternativeName>
        <fullName evidence="12 15">L/F-transferase</fullName>
    </alternativeName>
    <alternativeName>
        <fullName evidence="13 15">Leucyltransferase</fullName>
    </alternativeName>
    <alternativeName>
        <fullName evidence="14 15">Phenyalanyltransferase</fullName>
    </alternativeName>
</protein>
<dbReference type="EC" id="2.3.2.6" evidence="10 15"/>
<comment type="function">
    <text evidence="8 15">Functions in the N-end rule pathway of protein degradation where it conjugates Leu, Phe and, less efficiently, Met from aminoacyl-tRNAs to the N-termini of proteins containing an N-terminal arginine or lysine.</text>
</comment>
<evidence type="ECO:0000256" key="14">
    <source>
        <dbReference type="ARBA" id="ARBA00083640"/>
    </source>
</evidence>
<dbReference type="InterPro" id="IPR042203">
    <property type="entry name" value="Leu/Phe-tRNA_Trfase_C"/>
</dbReference>
<dbReference type="Pfam" id="PF03588">
    <property type="entry name" value="Leu_Phe_trans"/>
    <property type="match status" value="1"/>
</dbReference>
<evidence type="ECO:0000256" key="9">
    <source>
        <dbReference type="ARBA" id="ARBA00061535"/>
    </source>
</evidence>
<evidence type="ECO:0000256" key="4">
    <source>
        <dbReference type="ARBA" id="ARBA00023315"/>
    </source>
</evidence>
<comment type="similarity">
    <text evidence="9 15">Belongs to the L/F-transferase family.</text>
</comment>
<keyword evidence="2 15" id="KW-0963">Cytoplasm</keyword>
<dbReference type="KEGG" id="nlc:EBAPG3_002885"/>
<evidence type="ECO:0000256" key="1">
    <source>
        <dbReference type="ARBA" id="ARBA00004496"/>
    </source>
</evidence>
<dbReference type="GO" id="GO:0005737">
    <property type="term" value="C:cytoplasm"/>
    <property type="evidence" value="ECO:0007669"/>
    <property type="project" value="UniProtKB-SubCell"/>
</dbReference>
<comment type="catalytic activity">
    <reaction evidence="6 15">
        <text>N-terminal L-arginyl-[protein] + L-leucyl-tRNA(Leu) = N-terminal L-leucyl-L-arginyl-[protein] + tRNA(Leu) + H(+)</text>
        <dbReference type="Rhea" id="RHEA:50416"/>
        <dbReference type="Rhea" id="RHEA-COMP:9613"/>
        <dbReference type="Rhea" id="RHEA-COMP:9622"/>
        <dbReference type="Rhea" id="RHEA-COMP:12672"/>
        <dbReference type="Rhea" id="RHEA-COMP:12673"/>
        <dbReference type="ChEBI" id="CHEBI:15378"/>
        <dbReference type="ChEBI" id="CHEBI:64719"/>
        <dbReference type="ChEBI" id="CHEBI:78442"/>
        <dbReference type="ChEBI" id="CHEBI:78494"/>
        <dbReference type="ChEBI" id="CHEBI:133044"/>
        <dbReference type="EC" id="2.3.2.6"/>
    </reaction>
</comment>
<dbReference type="HAMAP" id="MF_00688">
    <property type="entry name" value="Leu_Phe_trans"/>
    <property type="match status" value="1"/>
</dbReference>
<dbReference type="RefSeq" id="WP_004175843.1">
    <property type="nucleotide sequence ID" value="NZ_CP021106.3"/>
</dbReference>
<dbReference type="FunFam" id="3.40.630.70:FF:000001">
    <property type="entry name" value="Leucyl/phenylalanyl-tRNA--protein transferase"/>
    <property type="match status" value="1"/>
</dbReference>
<dbReference type="NCBIfam" id="TIGR00667">
    <property type="entry name" value="aat"/>
    <property type="match status" value="1"/>
</dbReference>
<dbReference type="PANTHER" id="PTHR30098:SF2">
    <property type="entry name" value="LEUCYL_PHENYLALANYL-TRNA--PROTEIN TRANSFERASE"/>
    <property type="match status" value="1"/>
</dbReference>
<evidence type="ECO:0000256" key="15">
    <source>
        <dbReference type="HAMAP-Rule" id="MF_00688"/>
    </source>
</evidence>
<accession>A0A1W6SLX8</accession>
<keyword evidence="3 15" id="KW-0808">Transferase</keyword>